<dbReference type="GO" id="GO:0005524">
    <property type="term" value="F:ATP binding"/>
    <property type="evidence" value="ECO:0007669"/>
    <property type="project" value="UniProtKB-UniRule"/>
</dbReference>
<dbReference type="AlphaFoldDB" id="A0A4R5CAE4"/>
<dbReference type="PROSITE" id="PS50975">
    <property type="entry name" value="ATP_GRASP"/>
    <property type="match status" value="1"/>
</dbReference>
<gene>
    <name evidence="4" type="primary">ngg</name>
    <name evidence="4" type="ORF">E1269_30045</name>
</gene>
<dbReference type="Gene3D" id="3.30.470.20">
    <property type="entry name" value="ATP-grasp fold, B domain"/>
    <property type="match status" value="2"/>
</dbReference>
<dbReference type="GO" id="GO:0005737">
    <property type="term" value="C:cytoplasm"/>
    <property type="evidence" value="ECO:0007669"/>
    <property type="project" value="TreeGrafter"/>
</dbReference>
<dbReference type="Pfam" id="PF08443">
    <property type="entry name" value="RimK"/>
    <property type="match status" value="1"/>
</dbReference>
<feature type="domain" description="ATP-grasp" evidence="2">
    <location>
        <begin position="303"/>
        <end position="546"/>
    </location>
</feature>
<dbReference type="GO" id="GO:0046872">
    <property type="term" value="F:metal ion binding"/>
    <property type="evidence" value="ECO:0007669"/>
    <property type="project" value="InterPro"/>
</dbReference>
<protein>
    <submittedName>
        <fullName evidence="4">N-acetylglutaminylglutamine synthetase</fullName>
    </submittedName>
</protein>
<dbReference type="InterPro" id="IPR000182">
    <property type="entry name" value="GNAT_dom"/>
</dbReference>
<dbReference type="NCBIfam" id="TIGR03103">
    <property type="entry name" value="trio_acet_GNAT"/>
    <property type="match status" value="1"/>
</dbReference>
<dbReference type="PROSITE" id="PS51186">
    <property type="entry name" value="GNAT"/>
    <property type="match status" value="1"/>
</dbReference>
<dbReference type="InterPro" id="IPR016181">
    <property type="entry name" value="Acyl_CoA_acyltransferase"/>
</dbReference>
<evidence type="ECO:0000313" key="4">
    <source>
        <dbReference type="EMBL" id="TDD96878.1"/>
    </source>
</evidence>
<dbReference type="InterPro" id="IPR017534">
    <property type="entry name" value="GNAT-acetyltransferase"/>
</dbReference>
<dbReference type="GO" id="GO:0016747">
    <property type="term" value="F:acyltransferase activity, transferring groups other than amino-acyl groups"/>
    <property type="evidence" value="ECO:0007669"/>
    <property type="project" value="InterPro"/>
</dbReference>
<dbReference type="EMBL" id="SMKZ01000078">
    <property type="protein sequence ID" value="TDD96878.1"/>
    <property type="molecule type" value="Genomic_DNA"/>
</dbReference>
<sequence>MKRGVALDCGWGRLVFAQTFDDPHDIIALLGAEQAGRRDIAMYVADPHVLVSHAPGELFIDPSLTFRLELHRYRPRRNVVPGVFVRKMSELADADEINRLYAAHGMVTGDTELMWANQRTPTFTYLVAQDERTGRIVGAVTGIDHAVAFDDPDNGASLWSLAVDPQCTIPGVGEALVRVLAERYIGRGRDHLDLSVLHDNDPAIRLYTKLGFRRVPVFAVKRKNPINEPLFVAGPQESAELNPYARIIADEARRRGIQVETIDVESGELRLTHGGRRIVTRESLSELTTAVAMSRCDDKLATRRIFQRAGLNVARGRLAGDPAADEAFLAEVGEVVVKPVRGEQGRGITVGVTDPDGLAHAIAHASTFCPDVLVEECATGDDLRIVVIGHEVVAAAVRRPATVYGTGEHTVAQLIEAHSRRRSAATGGESQVPMDETTIETVRAAGYSLDDVLPDGVALRVRRTANLHTGGTIHDVTAELHPALARAAVTASKAIDIPVTGLDMIVTNPAESDYVLIEANERPGLANHEPQPTAARFVDLLFPATRTPPRAWNPAPPSSSGTP</sequence>
<dbReference type="Pfam" id="PF00583">
    <property type="entry name" value="Acetyltransf_1"/>
    <property type="match status" value="1"/>
</dbReference>
<dbReference type="InterPro" id="IPR013651">
    <property type="entry name" value="ATP-grasp_RimK-type"/>
</dbReference>
<dbReference type="InterPro" id="IPR011761">
    <property type="entry name" value="ATP-grasp"/>
</dbReference>
<keyword evidence="5" id="KW-1185">Reference proteome</keyword>
<evidence type="ECO:0000259" key="2">
    <source>
        <dbReference type="PROSITE" id="PS50975"/>
    </source>
</evidence>
<dbReference type="PANTHER" id="PTHR21621:SF0">
    <property type="entry name" value="BETA-CITRYLGLUTAMATE SYNTHASE B-RELATED"/>
    <property type="match status" value="1"/>
</dbReference>
<dbReference type="GO" id="GO:0018169">
    <property type="term" value="F:ribosomal S6-glutamic acid ligase activity"/>
    <property type="evidence" value="ECO:0007669"/>
    <property type="project" value="TreeGrafter"/>
</dbReference>
<reference evidence="4 5" key="1">
    <citation type="submission" date="2019-03" db="EMBL/GenBank/DDBJ databases">
        <title>Draft genome sequences of novel Actinobacteria.</title>
        <authorList>
            <person name="Sahin N."/>
            <person name="Ay H."/>
            <person name="Saygin H."/>
        </authorList>
    </citation>
    <scope>NUCLEOTIDE SEQUENCE [LARGE SCALE GENOMIC DNA]</scope>
    <source>
        <strain evidence="4 5">5K138</strain>
    </source>
</reference>
<comment type="caution">
    <text evidence="4">The sequence shown here is derived from an EMBL/GenBank/DDBJ whole genome shotgun (WGS) entry which is preliminary data.</text>
</comment>
<keyword evidence="1" id="KW-0547">Nucleotide-binding</keyword>
<dbReference type="GO" id="GO:0009432">
    <property type="term" value="P:SOS response"/>
    <property type="evidence" value="ECO:0007669"/>
    <property type="project" value="TreeGrafter"/>
</dbReference>
<dbReference type="PANTHER" id="PTHR21621">
    <property type="entry name" value="RIBOSOMAL PROTEIN S6 MODIFICATION PROTEIN"/>
    <property type="match status" value="1"/>
</dbReference>
<accession>A0A4R5CAE4</accession>
<proteinExistence type="predicted"/>
<dbReference type="SUPFAM" id="SSF55729">
    <property type="entry name" value="Acyl-CoA N-acyltransferases (Nat)"/>
    <property type="match status" value="1"/>
</dbReference>
<organism evidence="4 5">
    <name type="scientific">Jiangella asiatica</name>
    <dbReference type="NCBI Taxonomy" id="2530372"/>
    <lineage>
        <taxon>Bacteria</taxon>
        <taxon>Bacillati</taxon>
        <taxon>Actinomycetota</taxon>
        <taxon>Actinomycetes</taxon>
        <taxon>Jiangellales</taxon>
        <taxon>Jiangellaceae</taxon>
        <taxon>Jiangella</taxon>
    </lineage>
</organism>
<dbReference type="OrthoDB" id="9803907at2"/>
<evidence type="ECO:0000313" key="5">
    <source>
        <dbReference type="Proteomes" id="UP000294739"/>
    </source>
</evidence>
<dbReference type="Proteomes" id="UP000294739">
    <property type="component" value="Unassembled WGS sequence"/>
</dbReference>
<feature type="domain" description="N-acetyltransferase" evidence="3">
    <location>
        <begin position="83"/>
        <end position="233"/>
    </location>
</feature>
<keyword evidence="1" id="KW-0067">ATP-binding</keyword>
<dbReference type="SUPFAM" id="SSF56059">
    <property type="entry name" value="Glutathione synthetase ATP-binding domain-like"/>
    <property type="match status" value="1"/>
</dbReference>
<evidence type="ECO:0000256" key="1">
    <source>
        <dbReference type="PROSITE-ProRule" id="PRU00409"/>
    </source>
</evidence>
<name>A0A4R5CAE4_9ACTN</name>
<dbReference type="Gene3D" id="3.40.630.30">
    <property type="match status" value="1"/>
</dbReference>
<evidence type="ECO:0000259" key="3">
    <source>
        <dbReference type="PROSITE" id="PS51186"/>
    </source>
</evidence>
<dbReference type="InParanoid" id="A0A4R5CAE4"/>